<dbReference type="InterPro" id="IPR036873">
    <property type="entry name" value="Rhodanese-like_dom_sf"/>
</dbReference>
<feature type="transmembrane region" description="Helical" evidence="1">
    <location>
        <begin position="18"/>
        <end position="38"/>
    </location>
</feature>
<dbReference type="Gene3D" id="3.40.250.10">
    <property type="entry name" value="Rhodanese-like domain"/>
    <property type="match status" value="1"/>
</dbReference>
<evidence type="ECO:0000313" key="3">
    <source>
        <dbReference type="EMBL" id="AEP28652.1"/>
    </source>
</evidence>
<dbReference type="PANTHER" id="PTHR43031:SF18">
    <property type="entry name" value="RHODANESE-RELATED SULFURTRANSFERASES"/>
    <property type="match status" value="1"/>
</dbReference>
<dbReference type="eggNOG" id="COG0607">
    <property type="taxonomic scope" value="Bacteria"/>
</dbReference>
<keyword evidence="1" id="KW-0472">Membrane</keyword>
<sequence>MTAFFMDQIIEFATSTPLISILSIAWVALVVLIIYSYVGAALSPIKELSTHDATLLMNKEDAVILDIRAPKEFKAGHILGSRQIKPEELKDGNFAKLEKSKDKPIIVVCAMGSTAKKTASQLLKAGFEKVSVLKGGMSAWQSASLPVSK</sequence>
<evidence type="ECO:0000256" key="1">
    <source>
        <dbReference type="SAM" id="Phobius"/>
    </source>
</evidence>
<accession>G4QJJ2</accession>
<dbReference type="PROSITE" id="PS50206">
    <property type="entry name" value="RHODANESE_3"/>
    <property type="match status" value="1"/>
</dbReference>
<dbReference type="PANTHER" id="PTHR43031">
    <property type="entry name" value="FAD-DEPENDENT OXIDOREDUCTASE"/>
    <property type="match status" value="1"/>
</dbReference>
<dbReference type="CDD" id="cd00158">
    <property type="entry name" value="RHOD"/>
    <property type="match status" value="1"/>
</dbReference>
<dbReference type="STRING" id="1085623.GNIT_0498"/>
<proteinExistence type="predicted"/>
<dbReference type="EMBL" id="CP003060">
    <property type="protein sequence ID" value="AEP28652.1"/>
    <property type="molecule type" value="Genomic_DNA"/>
</dbReference>
<dbReference type="InterPro" id="IPR050229">
    <property type="entry name" value="GlpE_sulfurtransferase"/>
</dbReference>
<evidence type="ECO:0000259" key="2">
    <source>
        <dbReference type="PROSITE" id="PS50206"/>
    </source>
</evidence>
<evidence type="ECO:0000313" key="4">
    <source>
        <dbReference type="Proteomes" id="UP000009282"/>
    </source>
</evidence>
<dbReference type="InterPro" id="IPR001763">
    <property type="entry name" value="Rhodanese-like_dom"/>
</dbReference>
<organism evidence="3 4">
    <name type="scientific">Glaciecola nitratireducens (strain JCM 12485 / KCTC 12276 / FR1064)</name>
    <dbReference type="NCBI Taxonomy" id="1085623"/>
    <lineage>
        <taxon>Bacteria</taxon>
        <taxon>Pseudomonadati</taxon>
        <taxon>Pseudomonadota</taxon>
        <taxon>Gammaproteobacteria</taxon>
        <taxon>Alteromonadales</taxon>
        <taxon>Alteromonadaceae</taxon>
        <taxon>Brumicola</taxon>
    </lineage>
</organism>
<dbReference type="Pfam" id="PF00581">
    <property type="entry name" value="Rhodanese"/>
    <property type="match status" value="1"/>
</dbReference>
<feature type="domain" description="Rhodanese" evidence="2">
    <location>
        <begin position="58"/>
        <end position="149"/>
    </location>
</feature>
<gene>
    <name evidence="3" type="ordered locus">GNIT_0498</name>
</gene>
<dbReference type="KEGG" id="gni:GNIT_0498"/>
<reference evidence="3 4" key="1">
    <citation type="journal article" date="2011" name="J. Bacteriol.">
        <title>Complete genome sequence of seawater bacterium Glaciecola nitratireducens FR1064T.</title>
        <authorList>
            <person name="Bian F."/>
            <person name="Qin Q.L."/>
            <person name="Xie B.B."/>
            <person name="Shu Y.L."/>
            <person name="Zhang X.Y."/>
            <person name="Yu Y."/>
            <person name="Chen B."/>
            <person name="Chen X.L."/>
            <person name="Zhou B.C."/>
            <person name="Zhang Y.Z."/>
        </authorList>
    </citation>
    <scope>NUCLEOTIDE SEQUENCE [LARGE SCALE GENOMIC DNA]</scope>
    <source>
        <strain evidence="4">JCM 12485 / KCTC 12276 / FR1064</strain>
    </source>
</reference>
<name>G4QJJ2_GLANF</name>
<keyword evidence="1" id="KW-1133">Transmembrane helix</keyword>
<keyword evidence="4" id="KW-1185">Reference proteome</keyword>
<dbReference type="SMART" id="SM00450">
    <property type="entry name" value="RHOD"/>
    <property type="match status" value="1"/>
</dbReference>
<protein>
    <submittedName>
        <fullName evidence="3">Rhodanese domain protein</fullName>
    </submittedName>
</protein>
<dbReference type="HOGENOM" id="CLU_089574_1_5_6"/>
<dbReference type="SUPFAM" id="SSF52821">
    <property type="entry name" value="Rhodanese/Cell cycle control phosphatase"/>
    <property type="match status" value="1"/>
</dbReference>
<dbReference type="Proteomes" id="UP000009282">
    <property type="component" value="Chromosome"/>
</dbReference>
<keyword evidence="1" id="KW-0812">Transmembrane</keyword>
<dbReference type="AlphaFoldDB" id="G4QJJ2"/>